<organism evidence="1 2">
    <name type="scientific">Hyphomonas polymorpha PS728</name>
    <dbReference type="NCBI Taxonomy" id="1280954"/>
    <lineage>
        <taxon>Bacteria</taxon>
        <taxon>Pseudomonadati</taxon>
        <taxon>Pseudomonadota</taxon>
        <taxon>Alphaproteobacteria</taxon>
        <taxon>Hyphomonadales</taxon>
        <taxon>Hyphomonadaceae</taxon>
        <taxon>Hyphomonas</taxon>
    </lineage>
</organism>
<accession>A0A062VL09</accession>
<gene>
    <name evidence="1" type="ORF">HPO_05327</name>
</gene>
<sequence>MRGFRDRGLIQPELFIGRGRTTDFSEEEVATALILYATSLADLGANSLRLVAGAVRAFAPSRGSFSGRGIAAALNGIGEGQLWVIRFSLRQTTEGQKYTAAIMAKDEAQPKSATIVDAYAGQAISTSDVELNPILLPLVSDRSGAN</sequence>
<dbReference type="STRING" id="1280954.HPO_05327"/>
<dbReference type="RefSeq" id="WP_035595529.1">
    <property type="nucleotide sequence ID" value="NZ_ARYM01000005.1"/>
</dbReference>
<evidence type="ECO:0000313" key="2">
    <source>
        <dbReference type="Proteomes" id="UP000027100"/>
    </source>
</evidence>
<proteinExistence type="predicted"/>
<protein>
    <submittedName>
        <fullName evidence="1">Uncharacterized protein</fullName>
    </submittedName>
</protein>
<evidence type="ECO:0000313" key="1">
    <source>
        <dbReference type="EMBL" id="KCZ99331.1"/>
    </source>
</evidence>
<name>A0A062VL09_9PROT</name>
<dbReference type="AlphaFoldDB" id="A0A062VL09"/>
<reference evidence="1 2" key="1">
    <citation type="journal article" date="2014" name="Antonie Van Leeuwenhoek">
        <title>Hyphomonas beringensis sp. nov. and Hyphomonas chukchiensis sp. nov., isolated from surface seawater of the Bering Sea and Chukchi Sea.</title>
        <authorList>
            <person name="Li C."/>
            <person name="Lai Q."/>
            <person name="Li G."/>
            <person name="Dong C."/>
            <person name="Wang J."/>
            <person name="Liao Y."/>
            <person name="Shao Z."/>
        </authorList>
    </citation>
    <scope>NUCLEOTIDE SEQUENCE [LARGE SCALE GENOMIC DNA]</scope>
    <source>
        <strain evidence="1 2">PS728</strain>
    </source>
</reference>
<dbReference type="Proteomes" id="UP000027100">
    <property type="component" value="Unassembled WGS sequence"/>
</dbReference>
<dbReference type="EMBL" id="ARYM01000005">
    <property type="protein sequence ID" value="KCZ99331.1"/>
    <property type="molecule type" value="Genomic_DNA"/>
</dbReference>
<comment type="caution">
    <text evidence="1">The sequence shown here is derived from an EMBL/GenBank/DDBJ whole genome shotgun (WGS) entry which is preliminary data.</text>
</comment>
<keyword evidence="2" id="KW-1185">Reference proteome</keyword>